<evidence type="ECO:0000313" key="1">
    <source>
        <dbReference type="EMBL" id="AQQ59197.1"/>
    </source>
</evidence>
<evidence type="ECO:0000313" key="2">
    <source>
        <dbReference type="Proteomes" id="UP000188298"/>
    </source>
</evidence>
<organism evidence="1 2">
    <name type="scientific">Helicobacter bilis</name>
    <dbReference type="NCBI Taxonomy" id="37372"/>
    <lineage>
        <taxon>Bacteria</taxon>
        <taxon>Pseudomonadati</taxon>
        <taxon>Campylobacterota</taxon>
        <taxon>Epsilonproteobacteria</taxon>
        <taxon>Campylobacterales</taxon>
        <taxon>Helicobacteraceae</taxon>
        <taxon>Helicobacter</taxon>
    </lineage>
</organism>
<reference evidence="1 2" key="1">
    <citation type="submission" date="2017-02" db="EMBL/GenBank/DDBJ databases">
        <title>Whole genome sequencing of Helicobacter bilis strain AAQJH.</title>
        <authorList>
            <person name="Conlan S."/>
            <person name="Thomas P.J."/>
            <person name="Mullikin J."/>
            <person name="Palmore T.N."/>
            <person name="Frank K.M."/>
            <person name="Segre J.A."/>
        </authorList>
    </citation>
    <scope>NUCLEOTIDE SEQUENCE [LARGE SCALE GENOMIC DNA]</scope>
    <source>
        <strain evidence="1 2">AAQJH</strain>
    </source>
</reference>
<sequence>MTNKQMISKLKDNAELAQAAYGYYDLIGKRFDKQILKDINRESTPIIAQTDILDITYNKYIAVKLNPHKQTDEIKVGKFKGDFSPLQSKRFFEKYDLLKHCPNTESGFSATLFGEKRKQKDTESKEIKYTNKMAI</sequence>
<protein>
    <submittedName>
        <fullName evidence="1">Uncharacterized protein</fullName>
    </submittedName>
</protein>
<accession>A0A1Q2LGF3</accession>
<dbReference type="RefSeq" id="WP_077388280.1">
    <property type="nucleotide sequence ID" value="NZ_CP019645.1"/>
</dbReference>
<gene>
    <name evidence="1" type="ORF">XJ32_02710</name>
</gene>
<name>A0A1Q2LGF3_9HELI</name>
<dbReference type="EMBL" id="CP019645">
    <property type="protein sequence ID" value="AQQ59197.1"/>
    <property type="molecule type" value="Genomic_DNA"/>
</dbReference>
<proteinExistence type="predicted"/>
<dbReference type="AlphaFoldDB" id="A0A1Q2LGF3"/>
<dbReference type="KEGG" id="hbl:XJ32_02710"/>
<dbReference type="Proteomes" id="UP000188298">
    <property type="component" value="Chromosome"/>
</dbReference>